<dbReference type="Gene3D" id="3.50.50.60">
    <property type="entry name" value="FAD/NAD(P)-binding domain"/>
    <property type="match status" value="1"/>
</dbReference>
<name>A0ABT2VWS4_9FLAO</name>
<sequence>MKQIIIIGGGAAGFFCAANLDEKQYKITILEQNSDVLQKVKISGGGRCNVTHACFDAKELVQFYPRGNKELRSVFSKFQPGDMMEWLDQRKVSVKVEHDNRVFPESNSSQTIINTFLNEIQEKNIEVKTKCSVKEIEKQDEKYVVRTSLGDFEADVVIYTTGSSPKSLKMIENLGHRIVDLVPSLFTFNIKDDLLKDLAGTSFENAETSIPALKTEESGPLLITHWGLSGPAILKISAWEAINLAKVKYHFEIEVNFISKDMDEAEELFQNFKQSNPKKTIGQSKIFEVTNRFWQRILEVSKVDLNKQIANVSGKEMQAIVENLCKKKFQVTGKSTFKDEFVTAGGVDLKEINFKNMSSKLLPNFYIAGEVLNIDAVTGGFNFQACWSEAWLISQDLNNN</sequence>
<dbReference type="RefSeq" id="WP_262990369.1">
    <property type="nucleotide sequence ID" value="NZ_JAOTEN010000002.1"/>
</dbReference>
<dbReference type="SUPFAM" id="SSF51905">
    <property type="entry name" value="FAD/NAD(P)-binding domain"/>
    <property type="match status" value="1"/>
</dbReference>
<dbReference type="Proteomes" id="UP001208114">
    <property type="component" value="Unassembled WGS sequence"/>
</dbReference>
<dbReference type="InterPro" id="IPR055178">
    <property type="entry name" value="RsdA/BaiN/AoA(So)-like_dom"/>
</dbReference>
<dbReference type="SUPFAM" id="SSF160996">
    <property type="entry name" value="HI0933 insert domain-like"/>
    <property type="match status" value="1"/>
</dbReference>
<evidence type="ECO:0000313" key="6">
    <source>
        <dbReference type="EMBL" id="MCU7614456.1"/>
    </source>
</evidence>
<protein>
    <submittedName>
        <fullName evidence="6">NAD(P)/FAD-dependent oxidoreductase</fullName>
    </submittedName>
</protein>
<comment type="cofactor">
    <cofactor evidence="1">
        <name>FAD</name>
        <dbReference type="ChEBI" id="CHEBI:57692"/>
    </cofactor>
</comment>
<dbReference type="InterPro" id="IPR057661">
    <property type="entry name" value="RsdA/BaiN/AoA(So)_Rossmann"/>
</dbReference>
<dbReference type="EMBL" id="JAOTEN010000002">
    <property type="protein sequence ID" value="MCU7614456.1"/>
    <property type="molecule type" value="Genomic_DNA"/>
</dbReference>
<evidence type="ECO:0000256" key="2">
    <source>
        <dbReference type="ARBA" id="ARBA00022630"/>
    </source>
</evidence>
<dbReference type="NCBIfam" id="TIGR00275">
    <property type="entry name" value="aminoacetone oxidase family FAD-binding enzyme"/>
    <property type="match status" value="1"/>
</dbReference>
<feature type="domain" description="RsdA/BaiN/AoA(So)-like Rossmann fold-like" evidence="4">
    <location>
        <begin position="3"/>
        <end position="394"/>
    </location>
</feature>
<dbReference type="PANTHER" id="PTHR42887">
    <property type="entry name" value="OS12G0638800 PROTEIN"/>
    <property type="match status" value="1"/>
</dbReference>
<feature type="domain" description="RsdA/BaiN/AoA(So)-like insert" evidence="5">
    <location>
        <begin position="182"/>
        <end position="342"/>
    </location>
</feature>
<reference evidence="7" key="1">
    <citation type="submission" date="2023-07" db="EMBL/GenBank/DDBJ databases">
        <title>Chryseobacterium sp. GMJ5 Genome sequencing and assembly.</title>
        <authorList>
            <person name="Jung Y."/>
        </authorList>
    </citation>
    <scope>NUCLEOTIDE SEQUENCE [LARGE SCALE GENOMIC DNA]</scope>
    <source>
        <strain evidence="7">GMJ5</strain>
    </source>
</reference>
<keyword evidence="2" id="KW-0285">Flavoprotein</keyword>
<keyword evidence="3" id="KW-0274">FAD</keyword>
<gene>
    <name evidence="6" type="ORF">N0B16_08390</name>
</gene>
<organism evidence="6 7">
    <name type="scientific">Chryseobacterium gilvum</name>
    <dbReference type="NCBI Taxonomy" id="2976534"/>
    <lineage>
        <taxon>Bacteria</taxon>
        <taxon>Pseudomonadati</taxon>
        <taxon>Bacteroidota</taxon>
        <taxon>Flavobacteriia</taxon>
        <taxon>Flavobacteriales</taxon>
        <taxon>Weeksellaceae</taxon>
        <taxon>Chryseobacterium group</taxon>
        <taxon>Chryseobacterium</taxon>
    </lineage>
</organism>
<dbReference type="InterPro" id="IPR004792">
    <property type="entry name" value="BaiN-like"/>
</dbReference>
<dbReference type="PRINTS" id="PR00368">
    <property type="entry name" value="FADPNR"/>
</dbReference>
<dbReference type="InterPro" id="IPR036188">
    <property type="entry name" value="FAD/NAD-bd_sf"/>
</dbReference>
<dbReference type="PANTHER" id="PTHR42887:SF2">
    <property type="entry name" value="OS12G0638800 PROTEIN"/>
    <property type="match status" value="1"/>
</dbReference>
<keyword evidence="7" id="KW-1185">Reference proteome</keyword>
<evidence type="ECO:0000259" key="5">
    <source>
        <dbReference type="Pfam" id="PF22780"/>
    </source>
</evidence>
<dbReference type="Gene3D" id="2.40.30.10">
    <property type="entry name" value="Translation factors"/>
    <property type="match status" value="1"/>
</dbReference>
<evidence type="ECO:0000256" key="3">
    <source>
        <dbReference type="ARBA" id="ARBA00022827"/>
    </source>
</evidence>
<proteinExistence type="predicted"/>
<dbReference type="InterPro" id="IPR023166">
    <property type="entry name" value="BaiN-like_dom_sf"/>
</dbReference>
<dbReference type="Gene3D" id="1.10.8.260">
    <property type="entry name" value="HI0933 insert domain-like"/>
    <property type="match status" value="1"/>
</dbReference>
<evidence type="ECO:0000259" key="4">
    <source>
        <dbReference type="Pfam" id="PF03486"/>
    </source>
</evidence>
<dbReference type="Pfam" id="PF22780">
    <property type="entry name" value="HI0933_like_1st"/>
    <property type="match status" value="1"/>
</dbReference>
<evidence type="ECO:0000313" key="7">
    <source>
        <dbReference type="Proteomes" id="UP001208114"/>
    </source>
</evidence>
<evidence type="ECO:0000256" key="1">
    <source>
        <dbReference type="ARBA" id="ARBA00001974"/>
    </source>
</evidence>
<accession>A0ABT2VWS4</accession>
<dbReference type="Pfam" id="PF03486">
    <property type="entry name" value="HI0933_like"/>
    <property type="match status" value="1"/>
</dbReference>
<comment type="caution">
    <text evidence="6">The sequence shown here is derived from an EMBL/GenBank/DDBJ whole genome shotgun (WGS) entry which is preliminary data.</text>
</comment>